<organism evidence="11 12">
    <name type="scientific">Bosea massiliensis</name>
    <dbReference type="NCBI Taxonomy" id="151419"/>
    <lineage>
        <taxon>Bacteria</taxon>
        <taxon>Pseudomonadati</taxon>
        <taxon>Pseudomonadota</taxon>
        <taxon>Alphaproteobacteria</taxon>
        <taxon>Hyphomicrobiales</taxon>
        <taxon>Boseaceae</taxon>
        <taxon>Bosea</taxon>
    </lineage>
</organism>
<dbReference type="Pfam" id="PF02518">
    <property type="entry name" value="HATPase_c"/>
    <property type="match status" value="1"/>
</dbReference>
<dbReference type="PROSITE" id="PS50113">
    <property type="entry name" value="PAC"/>
    <property type="match status" value="3"/>
</dbReference>
<evidence type="ECO:0000256" key="3">
    <source>
        <dbReference type="ARBA" id="ARBA00022553"/>
    </source>
</evidence>
<dbReference type="InterPro" id="IPR004358">
    <property type="entry name" value="Sig_transdc_His_kin-like_C"/>
</dbReference>
<dbReference type="InterPro" id="IPR052162">
    <property type="entry name" value="Sensor_kinase/Photoreceptor"/>
</dbReference>
<dbReference type="InterPro" id="IPR013655">
    <property type="entry name" value="PAS_fold_3"/>
</dbReference>
<dbReference type="CDD" id="cd00156">
    <property type="entry name" value="REC"/>
    <property type="match status" value="1"/>
</dbReference>
<evidence type="ECO:0000256" key="2">
    <source>
        <dbReference type="ARBA" id="ARBA00012438"/>
    </source>
</evidence>
<dbReference type="InterPro" id="IPR013656">
    <property type="entry name" value="PAS_4"/>
</dbReference>
<dbReference type="InterPro" id="IPR036890">
    <property type="entry name" value="HATPase_C_sf"/>
</dbReference>
<feature type="domain" description="PAS" evidence="9">
    <location>
        <begin position="302"/>
        <end position="372"/>
    </location>
</feature>
<dbReference type="InterPro" id="IPR001610">
    <property type="entry name" value="PAC"/>
</dbReference>
<dbReference type="CDD" id="cd00082">
    <property type="entry name" value="HisKA"/>
    <property type="match status" value="1"/>
</dbReference>
<dbReference type="RefSeq" id="WP_082735486.1">
    <property type="nucleotide sequence ID" value="NZ_JBHSLU010000004.1"/>
</dbReference>
<keyword evidence="4" id="KW-0808">Transferase</keyword>
<sequence length="1180" mass="128943">MSDADPARVFHFLKGDSELAGLIARFDWSATTLGPVDSWPATIRSVVGMILHSPLPIVTLWGEPGIMIYNDAYSVFAGARHPQLLGSEVRKGWPEVADFNDNVVRTVFREGRTLSYKDQELTLNRGSGPAQVWMNLDYSPILGDDGVPLGVIAIVVETTEKVTADRQLRNERLRLQQMYEQAPSFMAMLEGPEHRFSLVNEAYQQLIGRRDVMGRTVAEALPDAAEQGYVRILDDVFASGMAYRASGARFQARNPDGGPSYTRFVDFVFQPITDATGQVTGIFVDGIDVTDRIVAQEAIRASEAQFRSFAQAMPNHVWTAPADGRLDWFNERVMEYSGREAQELLAEGWLAIVHPDDRDAAVKLWQGALTSGERYETEFRIRSAAGEFRWHLVRAVPIRSEAGEIIRWIGTSTDIHEQKLAEVETTRDRDRLWKLSQELMLVCDYEGIVTAVNPSAERLLGWTECEMAGRPLSDFVHPDDLDRTAAEVLKLSHGATTLAFENRYRCRDGSYRLLDWTAVPDSGRIHAIGRDITEERRATRDRDRIWNLSPVLKVVAKPDGTVTAVNPTWTKVLGWSSAQTVGRTILDFVDPDDREAAAERLARLASGAPIMASESAILTADGGRRRIAWTSVPDGDTIYAFGRDITAETEAAAALASSEAALRQAQKMEAIGQLTGGVAHDFNNLLQVVSGNLQLLARDVAGNERAARRIQNAMEGVARGSRLASQLLAFGRRQPLAPKVINLGKLIRGMDEMLRRALGETIEIESVVAGGLWNTLVDPSNVENALLNLAINARDAMDGRGKLTIEAGNAVLDSTYARIHPDVAPGRYVMLAVTDTGSGIPPEIVDKVFDPFFSTKPEGKGTGLGLSMVYGFVKQSGGHVKIYSEPGEGTTIRLYLPRSVESEDELVAFDTGPIAGGTETILVAEDDKGVRETVIETLTDLGYRVLQAPDAKSALAIVESGIHIDMLFTDVVMPGPMKSTELARKAVERLPGLTVLFTSGYTENSIVHEGRLDEGVELLSKPYSLEQLARKVRHQFANAAQQRLAAAPPPRAEPAPAAVRKLSILLCEDDALIAMATVDMLEDLGHSVIETGLARDALAMLDKAQVDILLTDVGLPDMPGTALVAKAREKRPDLPVVFATGHSRVEGVEIDERTALVVKPYQPSHLAAAVAKIAALLGPR</sequence>
<dbReference type="CDD" id="cd00130">
    <property type="entry name" value="PAS"/>
    <property type="match status" value="3"/>
</dbReference>
<dbReference type="EC" id="2.7.13.3" evidence="2"/>
<feature type="domain" description="Response regulatory" evidence="8">
    <location>
        <begin position="920"/>
        <end position="1036"/>
    </location>
</feature>
<reference evidence="12" key="1">
    <citation type="journal article" date="2019" name="Int. J. Syst. Evol. Microbiol.">
        <title>The Global Catalogue of Microorganisms (GCM) 10K type strain sequencing project: providing services to taxonomists for standard genome sequencing and annotation.</title>
        <authorList>
            <consortium name="The Broad Institute Genomics Platform"/>
            <consortium name="The Broad Institute Genome Sequencing Center for Infectious Disease"/>
            <person name="Wu L."/>
            <person name="Ma J."/>
        </authorList>
    </citation>
    <scope>NUCLEOTIDE SEQUENCE [LARGE SCALE GENOMIC DNA]</scope>
    <source>
        <strain evidence="12">CCUG 43117</strain>
    </source>
</reference>
<evidence type="ECO:0000313" key="12">
    <source>
        <dbReference type="Proteomes" id="UP001596060"/>
    </source>
</evidence>
<evidence type="ECO:0000259" key="8">
    <source>
        <dbReference type="PROSITE" id="PS50110"/>
    </source>
</evidence>
<dbReference type="SUPFAM" id="SSF55785">
    <property type="entry name" value="PYP-like sensor domain (PAS domain)"/>
    <property type="match status" value="5"/>
</dbReference>
<dbReference type="InterPro" id="IPR000014">
    <property type="entry name" value="PAS"/>
</dbReference>
<dbReference type="EMBL" id="JBHSLU010000004">
    <property type="protein sequence ID" value="MFC5504106.1"/>
    <property type="molecule type" value="Genomic_DNA"/>
</dbReference>
<dbReference type="CDD" id="cd16919">
    <property type="entry name" value="HATPase_CckA-like"/>
    <property type="match status" value="1"/>
</dbReference>
<dbReference type="Gene3D" id="3.30.450.20">
    <property type="entry name" value="PAS domain"/>
    <property type="match status" value="5"/>
</dbReference>
<dbReference type="Pfam" id="PF08447">
    <property type="entry name" value="PAS_3"/>
    <property type="match status" value="2"/>
</dbReference>
<proteinExistence type="predicted"/>
<dbReference type="SMART" id="SM00388">
    <property type="entry name" value="HisKA"/>
    <property type="match status" value="1"/>
</dbReference>
<dbReference type="PROSITE" id="PS50110">
    <property type="entry name" value="RESPONSE_REGULATORY"/>
    <property type="match status" value="2"/>
</dbReference>
<evidence type="ECO:0000256" key="1">
    <source>
        <dbReference type="ARBA" id="ARBA00000085"/>
    </source>
</evidence>
<dbReference type="SMART" id="SM00387">
    <property type="entry name" value="HATPase_c"/>
    <property type="match status" value="1"/>
</dbReference>
<dbReference type="InterPro" id="IPR000700">
    <property type="entry name" value="PAS-assoc_C"/>
</dbReference>
<dbReference type="InterPro" id="IPR035965">
    <property type="entry name" value="PAS-like_dom_sf"/>
</dbReference>
<evidence type="ECO:0000259" key="9">
    <source>
        <dbReference type="PROSITE" id="PS50112"/>
    </source>
</evidence>
<keyword evidence="12" id="KW-1185">Reference proteome</keyword>
<feature type="domain" description="Histidine kinase" evidence="7">
    <location>
        <begin position="677"/>
        <end position="900"/>
    </location>
</feature>
<feature type="domain" description="PAC" evidence="10">
    <location>
        <begin position="246"/>
        <end position="301"/>
    </location>
</feature>
<name>A0ABW0NUC3_9HYPH</name>
<gene>
    <name evidence="11" type="ORF">ACFPN9_02400</name>
</gene>
<dbReference type="Gene3D" id="3.30.565.10">
    <property type="entry name" value="Histidine kinase-like ATPase, C-terminal domain"/>
    <property type="match status" value="1"/>
</dbReference>
<evidence type="ECO:0000256" key="4">
    <source>
        <dbReference type="ARBA" id="ARBA00022679"/>
    </source>
</evidence>
<dbReference type="CDD" id="cd18161">
    <property type="entry name" value="REC_hyHK_blue-like"/>
    <property type="match status" value="1"/>
</dbReference>
<feature type="domain" description="PAC" evidence="10">
    <location>
        <begin position="375"/>
        <end position="427"/>
    </location>
</feature>
<dbReference type="SUPFAM" id="SSF52172">
    <property type="entry name" value="CheY-like"/>
    <property type="match status" value="2"/>
</dbReference>
<dbReference type="Gene3D" id="1.10.287.130">
    <property type="match status" value="1"/>
</dbReference>
<feature type="domain" description="PAC" evidence="10">
    <location>
        <begin position="117"/>
        <end position="170"/>
    </location>
</feature>
<evidence type="ECO:0000313" key="11">
    <source>
        <dbReference type="EMBL" id="MFC5504106.1"/>
    </source>
</evidence>
<evidence type="ECO:0000259" key="7">
    <source>
        <dbReference type="PROSITE" id="PS50109"/>
    </source>
</evidence>
<dbReference type="PANTHER" id="PTHR43304:SF1">
    <property type="entry name" value="PAC DOMAIN-CONTAINING PROTEIN"/>
    <property type="match status" value="1"/>
</dbReference>
<dbReference type="InterPro" id="IPR011006">
    <property type="entry name" value="CheY-like_superfamily"/>
</dbReference>
<dbReference type="InterPro" id="IPR003594">
    <property type="entry name" value="HATPase_dom"/>
</dbReference>
<comment type="caution">
    <text evidence="11">The sequence shown here is derived from an EMBL/GenBank/DDBJ whole genome shotgun (WGS) entry which is preliminary data.</text>
</comment>
<dbReference type="Gene3D" id="3.40.50.2300">
    <property type="match status" value="2"/>
</dbReference>
<feature type="modified residue" description="4-aspartylphosphate" evidence="6">
    <location>
        <position position="970"/>
    </location>
</feature>
<dbReference type="SUPFAM" id="SSF47384">
    <property type="entry name" value="Homodimeric domain of signal transducing histidine kinase"/>
    <property type="match status" value="1"/>
</dbReference>
<dbReference type="PRINTS" id="PR00344">
    <property type="entry name" value="BCTRLSENSOR"/>
</dbReference>
<dbReference type="Proteomes" id="UP001596060">
    <property type="component" value="Unassembled WGS sequence"/>
</dbReference>
<dbReference type="Pfam" id="PF08448">
    <property type="entry name" value="PAS_4"/>
    <property type="match status" value="2"/>
</dbReference>
<dbReference type="NCBIfam" id="TIGR00229">
    <property type="entry name" value="sensory_box"/>
    <property type="match status" value="3"/>
</dbReference>
<evidence type="ECO:0000256" key="6">
    <source>
        <dbReference type="PROSITE-ProRule" id="PRU00169"/>
    </source>
</evidence>
<dbReference type="PROSITE" id="PS50109">
    <property type="entry name" value="HIS_KIN"/>
    <property type="match status" value="1"/>
</dbReference>
<keyword evidence="5" id="KW-0418">Kinase</keyword>
<dbReference type="SMART" id="SM00086">
    <property type="entry name" value="PAC"/>
    <property type="match status" value="4"/>
</dbReference>
<accession>A0ABW0NUC3</accession>
<dbReference type="PANTHER" id="PTHR43304">
    <property type="entry name" value="PHYTOCHROME-LIKE PROTEIN CPH1"/>
    <property type="match status" value="1"/>
</dbReference>
<comment type="catalytic activity">
    <reaction evidence="1">
        <text>ATP + protein L-histidine = ADP + protein N-phospho-L-histidine.</text>
        <dbReference type="EC" id="2.7.13.3"/>
    </reaction>
</comment>
<dbReference type="Pfam" id="PF13426">
    <property type="entry name" value="PAS_9"/>
    <property type="match status" value="1"/>
</dbReference>
<feature type="domain" description="PAS" evidence="9">
    <location>
        <begin position="440"/>
        <end position="480"/>
    </location>
</feature>
<feature type="modified residue" description="4-aspartylphosphate" evidence="6">
    <location>
        <position position="1112"/>
    </location>
</feature>
<dbReference type="SMART" id="SM00091">
    <property type="entry name" value="PAS"/>
    <property type="match status" value="4"/>
</dbReference>
<dbReference type="InterPro" id="IPR003661">
    <property type="entry name" value="HisK_dim/P_dom"/>
</dbReference>
<feature type="domain" description="Response regulatory" evidence="8">
    <location>
        <begin position="1063"/>
        <end position="1174"/>
    </location>
</feature>
<protein>
    <recommendedName>
        <fullName evidence="2">histidine kinase</fullName>
        <ecNumber evidence="2">2.7.13.3</ecNumber>
    </recommendedName>
</protein>
<evidence type="ECO:0000256" key="5">
    <source>
        <dbReference type="ARBA" id="ARBA00022777"/>
    </source>
</evidence>
<dbReference type="Pfam" id="PF00072">
    <property type="entry name" value="Response_reg"/>
    <property type="match status" value="2"/>
</dbReference>
<dbReference type="InterPro" id="IPR005467">
    <property type="entry name" value="His_kinase_dom"/>
</dbReference>
<dbReference type="InterPro" id="IPR001789">
    <property type="entry name" value="Sig_transdc_resp-reg_receiver"/>
</dbReference>
<keyword evidence="3 6" id="KW-0597">Phosphoprotein</keyword>
<dbReference type="SUPFAM" id="SSF55874">
    <property type="entry name" value="ATPase domain of HSP90 chaperone/DNA topoisomerase II/histidine kinase"/>
    <property type="match status" value="1"/>
</dbReference>
<feature type="domain" description="PAS" evidence="9">
    <location>
        <begin position="554"/>
        <end position="608"/>
    </location>
</feature>
<dbReference type="InterPro" id="IPR036097">
    <property type="entry name" value="HisK_dim/P_sf"/>
</dbReference>
<evidence type="ECO:0000259" key="10">
    <source>
        <dbReference type="PROSITE" id="PS50113"/>
    </source>
</evidence>
<dbReference type="PROSITE" id="PS50112">
    <property type="entry name" value="PAS"/>
    <property type="match status" value="3"/>
</dbReference>
<dbReference type="SMART" id="SM00448">
    <property type="entry name" value="REC"/>
    <property type="match status" value="2"/>
</dbReference>